<name>A0ABT6WED6_9ACTN</name>
<dbReference type="Proteomes" id="UP001241758">
    <property type="component" value="Unassembled WGS sequence"/>
</dbReference>
<proteinExistence type="predicted"/>
<sequence length="250" mass="25944">MDRTTAESLLRGGHPLPAGHPLGGLLAAAQAPATERELAGEAAALAAFRAAAHSPARPRRSRWAAHLGKLLSLKVAAAAIATVGGVALAANNGSLPSVGGEADSVVPASTAPQPVQPLPDQPRPERPRPSAAATTTAPAPPPVQQLCREFSGHAGDDRERALHDDYFGELVRRAGKRDGARVERFCQGLPRPSRGSQPTWPGATSQPPRPGPDGTPGRRGGGHDRDFDHDSGGTRPDRPRPSASNGLTRR</sequence>
<reference evidence="2 3" key="1">
    <citation type="submission" date="2023-05" db="EMBL/GenBank/DDBJ databases">
        <title>Actinoplanes sp. NEAU-A12 genome sequencing.</title>
        <authorList>
            <person name="Wang Z.-S."/>
        </authorList>
    </citation>
    <scope>NUCLEOTIDE SEQUENCE [LARGE SCALE GENOMIC DNA]</scope>
    <source>
        <strain evidence="2 3">NEAU-A12</strain>
    </source>
</reference>
<organism evidence="2 3">
    <name type="scientific">Actinoplanes sandaracinus</name>
    <dbReference type="NCBI Taxonomy" id="3045177"/>
    <lineage>
        <taxon>Bacteria</taxon>
        <taxon>Bacillati</taxon>
        <taxon>Actinomycetota</taxon>
        <taxon>Actinomycetes</taxon>
        <taxon>Micromonosporales</taxon>
        <taxon>Micromonosporaceae</taxon>
        <taxon>Actinoplanes</taxon>
    </lineage>
</organism>
<dbReference type="EMBL" id="JASCTH010000003">
    <property type="protein sequence ID" value="MDI6098086.1"/>
    <property type="molecule type" value="Genomic_DNA"/>
</dbReference>
<evidence type="ECO:0000313" key="2">
    <source>
        <dbReference type="EMBL" id="MDI6098086.1"/>
    </source>
</evidence>
<protein>
    <submittedName>
        <fullName evidence="2">Uncharacterized protein</fullName>
    </submittedName>
</protein>
<evidence type="ECO:0000313" key="3">
    <source>
        <dbReference type="Proteomes" id="UP001241758"/>
    </source>
</evidence>
<feature type="region of interest" description="Disordered" evidence="1">
    <location>
        <begin position="98"/>
        <end position="250"/>
    </location>
</feature>
<keyword evidence="3" id="KW-1185">Reference proteome</keyword>
<gene>
    <name evidence="2" type="ORF">QLQ12_05650</name>
</gene>
<feature type="compositionally biased region" description="Basic and acidic residues" evidence="1">
    <location>
        <begin position="221"/>
        <end position="240"/>
    </location>
</feature>
<comment type="caution">
    <text evidence="2">The sequence shown here is derived from an EMBL/GenBank/DDBJ whole genome shotgun (WGS) entry which is preliminary data.</text>
</comment>
<dbReference type="RefSeq" id="WP_282757575.1">
    <property type="nucleotide sequence ID" value="NZ_JASCTH010000003.1"/>
</dbReference>
<feature type="compositionally biased region" description="Basic and acidic residues" evidence="1">
    <location>
        <begin position="150"/>
        <end position="184"/>
    </location>
</feature>
<feature type="compositionally biased region" description="Polar residues" evidence="1">
    <location>
        <begin position="194"/>
        <end position="206"/>
    </location>
</feature>
<accession>A0ABT6WED6</accession>
<evidence type="ECO:0000256" key="1">
    <source>
        <dbReference type="SAM" id="MobiDB-lite"/>
    </source>
</evidence>